<dbReference type="EMBL" id="JAPXFL010000012">
    <property type="protein sequence ID" value="KAK9498602.1"/>
    <property type="molecule type" value="Genomic_DNA"/>
</dbReference>
<keyword evidence="3" id="KW-1185">Reference proteome</keyword>
<proteinExistence type="inferred from homology"/>
<dbReference type="InterPro" id="IPR011989">
    <property type="entry name" value="ARM-like"/>
</dbReference>
<evidence type="ECO:0000313" key="2">
    <source>
        <dbReference type="EMBL" id="KAK9498602.1"/>
    </source>
</evidence>
<dbReference type="SUPFAM" id="SSF48371">
    <property type="entry name" value="ARM repeat"/>
    <property type="match status" value="1"/>
</dbReference>
<sequence>MNSNDFNDLIEAKKFHVPSIPNAFEKQLDESDFQSYRETCESNLSKINNSLKEKLDNLKVTDELLKHYELPLVHLLILCGEHSCLELWSTKLSVEIAAEILKHLLQLCNKSNVTELLIVNGESIIKNIVLLLRPKLLSSTWKCNPAAVQCYCWILIQIKAPYLDEHLNDLLPTALIITDDFESSNRIKGLRSITHIINNVSKANLEKYGHNGVILAGLRPILYHNEPDILEPLLQCFVSLMQKMESPVSTSELSRNEFDDILDIILNNIDLEGRTQCKIMYLKCLINIINIFRLRTLRYTRKLYSMIETGLYSGPKDPTQLLWLDVLDSIVKNCWPRIINNQHQLHQLMYNILKFTFDYSTSIDVNKISNDDIALRLKTSYQLLKNLCDKKLEEEVNVCLTKSEHLNDNFKTLLHFIVT</sequence>
<dbReference type="InterPro" id="IPR016024">
    <property type="entry name" value="ARM-type_fold"/>
</dbReference>
<dbReference type="InterPro" id="IPR018870">
    <property type="entry name" value="Tti2"/>
</dbReference>
<name>A0AAW1CJI9_9HEMI</name>
<evidence type="ECO:0008006" key="4">
    <source>
        <dbReference type="Google" id="ProtNLM"/>
    </source>
</evidence>
<dbReference type="PANTHER" id="PTHR32226:SF2">
    <property type="entry name" value="TELO2-INTERACTING PROTEIN 2"/>
    <property type="match status" value="1"/>
</dbReference>
<dbReference type="Proteomes" id="UP001461498">
    <property type="component" value="Unassembled WGS sequence"/>
</dbReference>
<dbReference type="GO" id="GO:0110078">
    <property type="term" value="C:TTT Hsp90 cochaperone complex"/>
    <property type="evidence" value="ECO:0007669"/>
    <property type="project" value="InterPro"/>
</dbReference>
<comment type="similarity">
    <text evidence="1">Belongs to the TTI2 family.</text>
</comment>
<accession>A0AAW1CJI9</accession>
<protein>
    <recommendedName>
        <fullName evidence="4">TELO2-interacting protein 2</fullName>
    </recommendedName>
</protein>
<reference evidence="2 3" key="1">
    <citation type="submission" date="2022-12" db="EMBL/GenBank/DDBJ databases">
        <title>Chromosome-level genome assembly of true bugs.</title>
        <authorList>
            <person name="Ma L."/>
            <person name="Li H."/>
        </authorList>
    </citation>
    <scope>NUCLEOTIDE SEQUENCE [LARGE SCALE GENOMIC DNA]</scope>
    <source>
        <strain evidence="2">Lab_2022b</strain>
    </source>
</reference>
<evidence type="ECO:0000256" key="1">
    <source>
        <dbReference type="ARBA" id="ARBA00034736"/>
    </source>
</evidence>
<dbReference type="AlphaFoldDB" id="A0AAW1CJI9"/>
<gene>
    <name evidence="2" type="ORF">O3M35_003197</name>
</gene>
<dbReference type="GO" id="GO:0005634">
    <property type="term" value="C:nucleus"/>
    <property type="evidence" value="ECO:0007669"/>
    <property type="project" value="TreeGrafter"/>
</dbReference>
<dbReference type="Gene3D" id="1.25.10.10">
    <property type="entry name" value="Leucine-rich Repeat Variant"/>
    <property type="match status" value="1"/>
</dbReference>
<organism evidence="2 3">
    <name type="scientific">Rhynocoris fuscipes</name>
    <dbReference type="NCBI Taxonomy" id="488301"/>
    <lineage>
        <taxon>Eukaryota</taxon>
        <taxon>Metazoa</taxon>
        <taxon>Ecdysozoa</taxon>
        <taxon>Arthropoda</taxon>
        <taxon>Hexapoda</taxon>
        <taxon>Insecta</taxon>
        <taxon>Pterygota</taxon>
        <taxon>Neoptera</taxon>
        <taxon>Paraneoptera</taxon>
        <taxon>Hemiptera</taxon>
        <taxon>Heteroptera</taxon>
        <taxon>Panheteroptera</taxon>
        <taxon>Cimicomorpha</taxon>
        <taxon>Reduviidae</taxon>
        <taxon>Harpactorinae</taxon>
        <taxon>Harpactorini</taxon>
        <taxon>Rhynocoris</taxon>
    </lineage>
</organism>
<comment type="caution">
    <text evidence="2">The sequence shown here is derived from an EMBL/GenBank/DDBJ whole genome shotgun (WGS) entry which is preliminary data.</text>
</comment>
<evidence type="ECO:0000313" key="3">
    <source>
        <dbReference type="Proteomes" id="UP001461498"/>
    </source>
</evidence>
<dbReference type="PANTHER" id="PTHR32226">
    <property type="entry name" value="TELO2-INTERACTING PROTEIN 2"/>
    <property type="match status" value="1"/>
</dbReference>
<dbReference type="GO" id="GO:0005829">
    <property type="term" value="C:cytosol"/>
    <property type="evidence" value="ECO:0007669"/>
    <property type="project" value="TreeGrafter"/>
</dbReference>